<evidence type="ECO:0000313" key="11">
    <source>
        <dbReference type="EMBL" id="WAR22723.1"/>
    </source>
</evidence>
<evidence type="ECO:0000256" key="2">
    <source>
        <dbReference type="ARBA" id="ARBA00022692"/>
    </source>
</evidence>
<evidence type="ECO:0000256" key="7">
    <source>
        <dbReference type="ARBA" id="ARBA00023224"/>
    </source>
</evidence>
<dbReference type="InterPro" id="IPR000276">
    <property type="entry name" value="GPCR_Rhodpsn"/>
</dbReference>
<keyword evidence="5 9" id="KW-0472">Membrane</keyword>
<evidence type="ECO:0000313" key="12">
    <source>
        <dbReference type="Proteomes" id="UP001164746"/>
    </source>
</evidence>
<dbReference type="Pfam" id="PF00001">
    <property type="entry name" value="7tm_1"/>
    <property type="match status" value="1"/>
</dbReference>
<reference evidence="11" key="1">
    <citation type="submission" date="2022-11" db="EMBL/GenBank/DDBJ databases">
        <title>Centuries of genome instability and evolution in soft-shell clam transmissible cancer (bioRxiv).</title>
        <authorList>
            <person name="Hart S.F.M."/>
            <person name="Yonemitsu M.A."/>
            <person name="Giersch R.M."/>
            <person name="Beal B.F."/>
            <person name="Arriagada G."/>
            <person name="Davis B.W."/>
            <person name="Ostrander E.A."/>
            <person name="Goff S.P."/>
            <person name="Metzger M.J."/>
        </authorList>
    </citation>
    <scope>NUCLEOTIDE SEQUENCE</scope>
    <source>
        <strain evidence="11">MELC-2E11</strain>
        <tissue evidence="11">Siphon/mantle</tissue>
    </source>
</reference>
<dbReference type="Proteomes" id="UP001164746">
    <property type="component" value="Chromosome 13"/>
</dbReference>
<keyword evidence="2 8" id="KW-0812">Transmembrane</keyword>
<feature type="transmembrane region" description="Helical" evidence="9">
    <location>
        <begin position="153"/>
        <end position="171"/>
    </location>
</feature>
<accession>A0ABY7FKK4</accession>
<feature type="transmembrane region" description="Helical" evidence="9">
    <location>
        <begin position="96"/>
        <end position="117"/>
    </location>
</feature>
<evidence type="ECO:0000256" key="4">
    <source>
        <dbReference type="ARBA" id="ARBA00023040"/>
    </source>
</evidence>
<feature type="transmembrane region" description="Helical" evidence="9">
    <location>
        <begin position="12"/>
        <end position="31"/>
    </location>
</feature>
<gene>
    <name evidence="11" type="ORF">MAR_036392</name>
</gene>
<protein>
    <submittedName>
        <fullName evidence="11">OX2R-like protein</fullName>
    </submittedName>
</protein>
<evidence type="ECO:0000259" key="10">
    <source>
        <dbReference type="PROSITE" id="PS50262"/>
    </source>
</evidence>
<proteinExistence type="inferred from homology"/>
<comment type="similarity">
    <text evidence="8">Belongs to the G-protein coupled receptor 1 family.</text>
</comment>
<dbReference type="PRINTS" id="PR00237">
    <property type="entry name" value="GPCRRHODOPSN"/>
</dbReference>
<evidence type="ECO:0000256" key="3">
    <source>
        <dbReference type="ARBA" id="ARBA00022989"/>
    </source>
</evidence>
<keyword evidence="6 8" id="KW-0675">Receptor</keyword>
<evidence type="ECO:0000256" key="5">
    <source>
        <dbReference type="ARBA" id="ARBA00023136"/>
    </source>
</evidence>
<dbReference type="PROSITE" id="PS50262">
    <property type="entry name" value="G_PROTEIN_RECEP_F1_2"/>
    <property type="match status" value="1"/>
</dbReference>
<name>A0ABY7FKK4_MYAAR</name>
<organism evidence="11 12">
    <name type="scientific">Mya arenaria</name>
    <name type="common">Soft-shell clam</name>
    <dbReference type="NCBI Taxonomy" id="6604"/>
    <lineage>
        <taxon>Eukaryota</taxon>
        <taxon>Metazoa</taxon>
        <taxon>Spiralia</taxon>
        <taxon>Lophotrochozoa</taxon>
        <taxon>Mollusca</taxon>
        <taxon>Bivalvia</taxon>
        <taxon>Autobranchia</taxon>
        <taxon>Heteroconchia</taxon>
        <taxon>Euheterodonta</taxon>
        <taxon>Imparidentia</taxon>
        <taxon>Neoheterodontei</taxon>
        <taxon>Myida</taxon>
        <taxon>Myoidea</taxon>
        <taxon>Myidae</taxon>
        <taxon>Mya</taxon>
    </lineage>
</organism>
<dbReference type="SUPFAM" id="SSF81321">
    <property type="entry name" value="Family A G protein-coupled receptor-like"/>
    <property type="match status" value="1"/>
</dbReference>
<keyword evidence="12" id="KW-1185">Reference proteome</keyword>
<dbReference type="PROSITE" id="PS00237">
    <property type="entry name" value="G_PROTEIN_RECEP_F1_1"/>
    <property type="match status" value="1"/>
</dbReference>
<evidence type="ECO:0000256" key="8">
    <source>
        <dbReference type="RuleBase" id="RU000688"/>
    </source>
</evidence>
<dbReference type="Gene3D" id="1.20.1070.10">
    <property type="entry name" value="Rhodopsin 7-helix transmembrane proteins"/>
    <property type="match status" value="1"/>
</dbReference>
<dbReference type="InterPro" id="IPR017452">
    <property type="entry name" value="GPCR_Rhodpsn_7TM"/>
</dbReference>
<sequence length="237" mass="26947">MSDDNCIKTVSVSVSVLTLGAIAVERYFAICHPLRRRLTASTVSLFIVVIWTVSVIVALPELLYQKLHRWYPEYITDYLQYCAQTLTKEKQKLYQISLMVGLFDIPMCLTFFAYTTIAIRLWKDGMSENVNSRLNASRRGPGQLSALKARRKAAKMLMTIVILFGFCYLPIHVFNILKYNGTLYELDDSVVIIWALSARGICYLNSALNPIIYNFMSGKYALKRLNKGGCIEGNNNQ</sequence>
<feature type="transmembrane region" description="Helical" evidence="9">
    <location>
        <begin position="43"/>
        <end position="64"/>
    </location>
</feature>
<keyword evidence="4 8" id="KW-0297">G-protein coupled receptor</keyword>
<keyword evidence="3 9" id="KW-1133">Transmembrane helix</keyword>
<comment type="subcellular location">
    <subcellularLocation>
        <location evidence="1">Membrane</location>
        <topology evidence="1">Multi-pass membrane protein</topology>
    </subcellularLocation>
</comment>
<dbReference type="PANTHER" id="PTHR45695">
    <property type="entry name" value="LEUCOKININ RECEPTOR-RELATED"/>
    <property type="match status" value="1"/>
</dbReference>
<dbReference type="PANTHER" id="PTHR45695:SF15">
    <property type="entry name" value="OPSIN RH2"/>
    <property type="match status" value="1"/>
</dbReference>
<feature type="domain" description="G-protein coupled receptors family 1 profile" evidence="10">
    <location>
        <begin position="1"/>
        <end position="213"/>
    </location>
</feature>
<dbReference type="EMBL" id="CP111024">
    <property type="protein sequence ID" value="WAR22723.1"/>
    <property type="molecule type" value="Genomic_DNA"/>
</dbReference>
<feature type="transmembrane region" description="Helical" evidence="9">
    <location>
        <begin position="191"/>
        <end position="215"/>
    </location>
</feature>
<keyword evidence="7 8" id="KW-0807">Transducer</keyword>
<evidence type="ECO:0000256" key="1">
    <source>
        <dbReference type="ARBA" id="ARBA00004141"/>
    </source>
</evidence>
<evidence type="ECO:0000256" key="9">
    <source>
        <dbReference type="SAM" id="Phobius"/>
    </source>
</evidence>
<evidence type="ECO:0000256" key="6">
    <source>
        <dbReference type="ARBA" id="ARBA00023170"/>
    </source>
</evidence>